<dbReference type="AlphaFoldDB" id="D3XF42"/>
<gene>
    <name evidence="2" type="ORF">pRAM23_00145</name>
</gene>
<feature type="compositionally biased region" description="Acidic residues" evidence="1">
    <location>
        <begin position="222"/>
        <end position="234"/>
    </location>
</feature>
<evidence type="ECO:0000313" key="2">
    <source>
        <dbReference type="EMBL" id="ADD14603.1"/>
    </source>
</evidence>
<sequence>MEDIFREEPIYSKPIDVISIASGSSTQYEEPWSDPDIEIGEAFETEFSTTNTPKQIEPSASPLSVFSTFSSNKSLNSIEFKQAAEEREALEVLDQAIEDSGYSSPSISRASSHYDNDKNRSGNNSQCSSRYEREEGSEYETPFQAGHETDSSNFVSSDTSSSEYDLDADIRSYENVPPSPCSKKLKTRRQRAAGSRYSYKDIGQGLANLDNDSDTTKVESEQWSDEWSASEDISDLGTDGYATTAPTNR</sequence>
<dbReference type="EMBL" id="GU322807">
    <property type="protein sequence ID" value="ADD14603.1"/>
    <property type="molecule type" value="Genomic_DNA"/>
</dbReference>
<accession>D3XF42</accession>
<geneLocation type="plasmid" evidence="2">
    <name>pRAM23</name>
</geneLocation>
<evidence type="ECO:0000256" key="1">
    <source>
        <dbReference type="SAM" id="MobiDB-lite"/>
    </source>
</evidence>
<feature type="compositionally biased region" description="Polar residues" evidence="1">
    <location>
        <begin position="101"/>
        <end position="111"/>
    </location>
</feature>
<name>D3XF42_RICAM</name>
<proteinExistence type="predicted"/>
<keyword evidence="2" id="KW-0614">Plasmid</keyword>
<protein>
    <submittedName>
        <fullName evidence="2">Cell surface antigen Sca12</fullName>
    </submittedName>
</protein>
<dbReference type="RefSeq" id="WP_013006741.1">
    <property type="nucleotide sequence ID" value="NC_013937.1"/>
</dbReference>
<feature type="compositionally biased region" description="Low complexity" evidence="1">
    <location>
        <begin position="151"/>
        <end position="162"/>
    </location>
</feature>
<organism evidence="2">
    <name type="scientific">Rickettsia amblyommatis str. AaR/SC</name>
    <dbReference type="NCBI Taxonomy" id="933950"/>
    <lineage>
        <taxon>Bacteria</taxon>
        <taxon>Pseudomonadati</taxon>
        <taxon>Pseudomonadota</taxon>
        <taxon>Alphaproteobacteria</taxon>
        <taxon>Rickettsiales</taxon>
        <taxon>Rickettsiaceae</taxon>
        <taxon>Rickettsieae</taxon>
        <taxon>Rickettsia</taxon>
        <taxon>spotted fever group</taxon>
    </lineage>
</organism>
<feature type="region of interest" description="Disordered" evidence="1">
    <location>
        <begin position="95"/>
        <end position="249"/>
    </location>
</feature>
<reference evidence="2" key="1">
    <citation type="journal article" date="2010" name="Appl. Environ. Microbiol.">
        <title>Wide dispersal and possible multiple origins of low-copy-number plasmids in rickettsia species associated with blood-feeding arthropods.</title>
        <authorList>
            <person name="Baldridge G.D."/>
            <person name="Burkhardt N.Y."/>
            <person name="Labruna M.B."/>
            <person name="Pacheco R.C."/>
            <person name="Paddock C.D."/>
            <person name="Williamson P.C."/>
            <person name="Billingsley P.M."/>
            <person name="Felsheim R.F."/>
            <person name="Kurtti T.J."/>
            <person name="Munderloh U.G."/>
        </authorList>
    </citation>
    <scope>NUCLEOTIDE SEQUENCE</scope>
    <source>
        <strain evidence="2">AaR/SC</strain>
        <plasmid evidence="2">pRAM23</plasmid>
    </source>
</reference>